<evidence type="ECO:0000256" key="8">
    <source>
        <dbReference type="ARBA" id="ARBA00048428"/>
    </source>
</evidence>
<feature type="domain" description="Methyltransferase" evidence="9">
    <location>
        <begin position="72"/>
        <end position="216"/>
    </location>
</feature>
<dbReference type="Pfam" id="PF13847">
    <property type="entry name" value="Methyltransf_31"/>
    <property type="match status" value="1"/>
</dbReference>
<dbReference type="PANTHER" id="PTHR43675:SF8">
    <property type="entry name" value="ARSENITE METHYLTRANSFERASE"/>
    <property type="match status" value="1"/>
</dbReference>
<dbReference type="InterPro" id="IPR026669">
    <property type="entry name" value="Arsenite_MeTrfase-like"/>
</dbReference>
<dbReference type="RefSeq" id="WP_182706449.1">
    <property type="nucleotide sequence ID" value="NZ_JACJII010000001.1"/>
</dbReference>
<evidence type="ECO:0000256" key="2">
    <source>
        <dbReference type="ARBA" id="ARBA00022691"/>
    </source>
</evidence>
<proteinExistence type="inferred from homology"/>
<evidence type="ECO:0000256" key="6">
    <source>
        <dbReference type="ARBA" id="ARBA00047941"/>
    </source>
</evidence>
<dbReference type="EC" id="2.1.1.137" evidence="4"/>
<gene>
    <name evidence="10" type="ORF">HNR21_004108</name>
</gene>
<comment type="catalytic activity">
    <reaction evidence="6">
        <text>arsenic triglutathione + [thioredoxin]-dithiol + S-adenosyl-L-methionine + 2 H2O = methylarsonous acid + [thioredoxin]-disulfide + 3 glutathione + S-adenosyl-L-homocysteine + H(+)</text>
        <dbReference type="Rhea" id="RHEA:69460"/>
        <dbReference type="Rhea" id="RHEA-COMP:10698"/>
        <dbReference type="Rhea" id="RHEA-COMP:10700"/>
        <dbReference type="ChEBI" id="CHEBI:15377"/>
        <dbReference type="ChEBI" id="CHEBI:15378"/>
        <dbReference type="ChEBI" id="CHEBI:17826"/>
        <dbReference type="ChEBI" id="CHEBI:29950"/>
        <dbReference type="ChEBI" id="CHEBI:50058"/>
        <dbReference type="ChEBI" id="CHEBI:57856"/>
        <dbReference type="ChEBI" id="CHEBI:57925"/>
        <dbReference type="ChEBI" id="CHEBI:59789"/>
        <dbReference type="ChEBI" id="CHEBI:183640"/>
        <dbReference type="EC" id="2.1.1.137"/>
    </reaction>
</comment>
<dbReference type="SUPFAM" id="SSF53335">
    <property type="entry name" value="S-adenosyl-L-methionine-dependent methyltransferases"/>
    <property type="match status" value="1"/>
</dbReference>
<dbReference type="AlphaFoldDB" id="A0A7W3N0E0"/>
<evidence type="ECO:0000256" key="4">
    <source>
        <dbReference type="ARBA" id="ARBA00034521"/>
    </source>
</evidence>
<evidence type="ECO:0000259" key="9">
    <source>
        <dbReference type="Pfam" id="PF13847"/>
    </source>
</evidence>
<reference evidence="10 11" key="1">
    <citation type="submission" date="2020-08" db="EMBL/GenBank/DDBJ databases">
        <title>Sequencing the genomes of 1000 actinobacteria strains.</title>
        <authorList>
            <person name="Klenk H.-P."/>
        </authorList>
    </citation>
    <scope>NUCLEOTIDE SEQUENCE [LARGE SCALE GENOMIC DNA]</scope>
    <source>
        <strain evidence="10 11">DSM 45823</strain>
    </source>
</reference>
<comment type="catalytic activity">
    <reaction evidence="7">
        <text>arsenic triglutathione + 2 [thioredoxin]-dithiol + 2 S-adenosyl-L-methionine + H2O = dimethylarsinous acid + 2 [thioredoxin]-disulfide + 3 glutathione + 2 S-adenosyl-L-homocysteine + 2 H(+)</text>
        <dbReference type="Rhea" id="RHEA:69464"/>
        <dbReference type="Rhea" id="RHEA-COMP:10698"/>
        <dbReference type="Rhea" id="RHEA-COMP:10700"/>
        <dbReference type="ChEBI" id="CHEBI:15377"/>
        <dbReference type="ChEBI" id="CHEBI:15378"/>
        <dbReference type="ChEBI" id="CHEBI:23808"/>
        <dbReference type="ChEBI" id="CHEBI:29950"/>
        <dbReference type="ChEBI" id="CHEBI:50058"/>
        <dbReference type="ChEBI" id="CHEBI:57856"/>
        <dbReference type="ChEBI" id="CHEBI:57925"/>
        <dbReference type="ChEBI" id="CHEBI:59789"/>
        <dbReference type="ChEBI" id="CHEBI:183640"/>
        <dbReference type="EC" id="2.1.1.137"/>
    </reaction>
</comment>
<name>A0A7W3N0E0_9ACTN</name>
<keyword evidence="11" id="KW-1185">Reference proteome</keyword>
<evidence type="ECO:0000256" key="7">
    <source>
        <dbReference type="ARBA" id="ARBA00047943"/>
    </source>
</evidence>
<organism evidence="10 11">
    <name type="scientific">Thermomonospora cellulosilytica</name>
    <dbReference type="NCBI Taxonomy" id="1411118"/>
    <lineage>
        <taxon>Bacteria</taxon>
        <taxon>Bacillati</taxon>
        <taxon>Actinomycetota</taxon>
        <taxon>Actinomycetes</taxon>
        <taxon>Streptosporangiales</taxon>
        <taxon>Thermomonosporaceae</taxon>
        <taxon>Thermomonospora</taxon>
    </lineage>
</organism>
<sequence>MTHDHDPVIERYSGLARLAQAGGTPLDAEPDPAQACFGAAAYTTADQRDAIPEAALRASLGCGNPLAVADLQPGETVLDLGSGGGLDVLLSARRVGPTGTVYGLDASQDMLELARANAAQAGTGNAHFLHGHIEHIPLSDATVDVVISNCVINLSADKPRVLTEIFRVLRPGGRLGISDVIAEDGLDPDQRAAAEQRVGCARGTLTTDQYRHLLIRTGFTDVTITIISDAGSGLHSAIVQAIRP</sequence>
<comment type="similarity">
    <text evidence="3">Belongs to the methyltransferase superfamily. Arsenite methyltransferase family.</text>
</comment>
<dbReference type="GO" id="GO:0032259">
    <property type="term" value="P:methylation"/>
    <property type="evidence" value="ECO:0007669"/>
    <property type="project" value="UniProtKB-KW"/>
</dbReference>
<evidence type="ECO:0000313" key="11">
    <source>
        <dbReference type="Proteomes" id="UP000539313"/>
    </source>
</evidence>
<comment type="catalytic activity">
    <reaction evidence="8">
        <text>arsenic triglutathione + 3 [thioredoxin]-dithiol + 3 S-adenosyl-L-methionine = trimethylarsine + 3 [thioredoxin]-disulfide + 3 glutathione + 3 S-adenosyl-L-homocysteine + 3 H(+)</text>
        <dbReference type="Rhea" id="RHEA:69432"/>
        <dbReference type="Rhea" id="RHEA-COMP:10698"/>
        <dbReference type="Rhea" id="RHEA-COMP:10700"/>
        <dbReference type="ChEBI" id="CHEBI:15378"/>
        <dbReference type="ChEBI" id="CHEBI:27130"/>
        <dbReference type="ChEBI" id="CHEBI:29950"/>
        <dbReference type="ChEBI" id="CHEBI:50058"/>
        <dbReference type="ChEBI" id="CHEBI:57856"/>
        <dbReference type="ChEBI" id="CHEBI:57925"/>
        <dbReference type="ChEBI" id="CHEBI:59789"/>
        <dbReference type="ChEBI" id="CHEBI:183640"/>
        <dbReference type="EC" id="2.1.1.137"/>
    </reaction>
</comment>
<dbReference type="InterPro" id="IPR025714">
    <property type="entry name" value="Methyltranfer_dom"/>
</dbReference>
<dbReference type="Gene3D" id="3.40.50.150">
    <property type="entry name" value="Vaccinia Virus protein VP39"/>
    <property type="match status" value="1"/>
</dbReference>
<evidence type="ECO:0000313" key="10">
    <source>
        <dbReference type="EMBL" id="MBA9005226.1"/>
    </source>
</evidence>
<dbReference type="EMBL" id="JACJII010000001">
    <property type="protein sequence ID" value="MBA9005226.1"/>
    <property type="molecule type" value="Genomic_DNA"/>
</dbReference>
<evidence type="ECO:0000256" key="3">
    <source>
        <dbReference type="ARBA" id="ARBA00034487"/>
    </source>
</evidence>
<accession>A0A7W3N0E0</accession>
<keyword evidence="10" id="KW-0489">Methyltransferase</keyword>
<dbReference type="Proteomes" id="UP000539313">
    <property type="component" value="Unassembled WGS sequence"/>
</dbReference>
<comment type="caution">
    <text evidence="10">The sequence shown here is derived from an EMBL/GenBank/DDBJ whole genome shotgun (WGS) entry which is preliminary data.</text>
</comment>
<keyword evidence="2" id="KW-0949">S-adenosyl-L-methionine</keyword>
<dbReference type="GO" id="GO:0030791">
    <property type="term" value="F:arsenite methyltransferase activity"/>
    <property type="evidence" value="ECO:0007669"/>
    <property type="project" value="UniProtKB-EC"/>
</dbReference>
<evidence type="ECO:0000256" key="5">
    <source>
        <dbReference type="ARBA" id="ARBA00034545"/>
    </source>
</evidence>
<keyword evidence="1 10" id="KW-0808">Transferase</keyword>
<protein>
    <recommendedName>
        <fullName evidence="5">Arsenite methyltransferase</fullName>
        <ecNumber evidence="4">2.1.1.137</ecNumber>
    </recommendedName>
</protein>
<dbReference type="CDD" id="cd02440">
    <property type="entry name" value="AdoMet_MTases"/>
    <property type="match status" value="1"/>
</dbReference>
<evidence type="ECO:0000256" key="1">
    <source>
        <dbReference type="ARBA" id="ARBA00022679"/>
    </source>
</evidence>
<dbReference type="PANTHER" id="PTHR43675">
    <property type="entry name" value="ARSENITE METHYLTRANSFERASE"/>
    <property type="match status" value="1"/>
</dbReference>
<dbReference type="InterPro" id="IPR029063">
    <property type="entry name" value="SAM-dependent_MTases_sf"/>
</dbReference>